<keyword evidence="2" id="KW-0645">Protease</keyword>
<evidence type="ECO:0000256" key="1">
    <source>
        <dbReference type="ARBA" id="ARBA00005228"/>
    </source>
</evidence>
<dbReference type="InterPro" id="IPR011042">
    <property type="entry name" value="6-blade_b-propeller_TolB-like"/>
</dbReference>
<dbReference type="InterPro" id="IPR002471">
    <property type="entry name" value="Pept_S9_AS"/>
</dbReference>
<dbReference type="Gene3D" id="2.120.10.30">
    <property type="entry name" value="TolB, C-terminal domain"/>
    <property type="match status" value="2"/>
</dbReference>
<dbReference type="InterPro" id="IPR001375">
    <property type="entry name" value="Peptidase_S9_cat"/>
</dbReference>
<name>A0ABW5CWZ9_9BACT</name>
<evidence type="ECO:0000313" key="13">
    <source>
        <dbReference type="Proteomes" id="UP001597374"/>
    </source>
</evidence>
<keyword evidence="3" id="KW-0378">Hydrolase</keyword>
<evidence type="ECO:0000256" key="4">
    <source>
        <dbReference type="ARBA" id="ARBA00022825"/>
    </source>
</evidence>
<feature type="domain" description="Peptidase S9A N-terminal" evidence="11">
    <location>
        <begin position="109"/>
        <end position="376"/>
    </location>
</feature>
<dbReference type="PANTHER" id="PTHR42776">
    <property type="entry name" value="SERINE PEPTIDASE S9 FAMILY MEMBER"/>
    <property type="match status" value="1"/>
</dbReference>
<evidence type="ECO:0000256" key="9">
    <source>
        <dbReference type="SAM" id="SignalP"/>
    </source>
</evidence>
<feature type="signal peptide" evidence="9">
    <location>
        <begin position="1"/>
        <end position="24"/>
    </location>
</feature>
<proteinExistence type="inferred from homology"/>
<evidence type="ECO:0000259" key="11">
    <source>
        <dbReference type="Pfam" id="PF02897"/>
    </source>
</evidence>
<dbReference type="PRINTS" id="PR00862">
    <property type="entry name" value="PROLIGOPTASE"/>
</dbReference>
<gene>
    <name evidence="12" type="ORF">ACFSKP_11445</name>
</gene>
<evidence type="ECO:0000256" key="5">
    <source>
        <dbReference type="ARBA" id="ARBA00022990"/>
    </source>
</evidence>
<evidence type="ECO:0000256" key="6">
    <source>
        <dbReference type="ARBA" id="ARBA00032284"/>
    </source>
</evidence>
<dbReference type="PANTHER" id="PTHR42776:SF27">
    <property type="entry name" value="DIPEPTIDYL PEPTIDASE FAMILY MEMBER 6"/>
    <property type="match status" value="1"/>
</dbReference>
<feature type="chain" id="PRO_5046087339" description="Acyl-peptide hydrolase" evidence="9">
    <location>
        <begin position="25"/>
        <end position="660"/>
    </location>
</feature>
<keyword evidence="4" id="KW-0720">Serine protease</keyword>
<reference evidence="13" key="1">
    <citation type="journal article" date="2019" name="Int. J. Syst. Evol. Microbiol.">
        <title>The Global Catalogue of Microorganisms (GCM) 10K type strain sequencing project: providing services to taxonomists for standard genome sequencing and annotation.</title>
        <authorList>
            <consortium name="The Broad Institute Genomics Platform"/>
            <consortium name="The Broad Institute Genome Sequencing Center for Infectious Disease"/>
            <person name="Wu L."/>
            <person name="Ma J."/>
        </authorList>
    </citation>
    <scope>NUCLEOTIDE SEQUENCE [LARGE SCALE GENOMIC DNA]</scope>
    <source>
        <strain evidence="13">CGMCC 4.1782</strain>
    </source>
</reference>
<evidence type="ECO:0000256" key="8">
    <source>
        <dbReference type="ARBA" id="ARBA00045885"/>
    </source>
</evidence>
<comment type="caution">
    <text evidence="12">The sequence shown here is derived from an EMBL/GenBank/DDBJ whole genome shotgun (WGS) entry which is preliminary data.</text>
</comment>
<dbReference type="Proteomes" id="UP001597374">
    <property type="component" value="Unassembled WGS sequence"/>
</dbReference>
<dbReference type="SUPFAM" id="SSF82171">
    <property type="entry name" value="DPP6 N-terminal domain-like"/>
    <property type="match status" value="1"/>
</dbReference>
<feature type="domain" description="Peptidase S9 prolyl oligopeptidase catalytic" evidence="10">
    <location>
        <begin position="441"/>
        <end position="649"/>
    </location>
</feature>
<keyword evidence="13" id="KW-1185">Reference proteome</keyword>
<dbReference type="InterPro" id="IPR023302">
    <property type="entry name" value="Pept_S9A_N"/>
</dbReference>
<sequence length="660" mass="73349">MKKTLRAAGSLLAIGALLTNCQQATTTATTTPETQTAETVQQAEEQPAVKTYTIEEFMATTSIRGNAISPDNSKVLYSSNETGIYNAFEVPVQGGTPKQLTSSKDNSVFVISYFPEDERILYASDQGGNEITHLYVRNQDGTSRDLTPDAKAKSEFADWSHDKKSFFYISNKRDPKLFDLYEMDLKTLQPRLVFKNDQALDVSAISRDKRYIGLVKSITTNKSDMYLYDTKTKKLKQLSKGQGEVKYAPETFTPDGKKLYFLTDEGREYMAVKSYDLATGKTEEVEQADWDIMYTYFSRNGKYRVTGINNDARSEIKMYEVATGQPVQLPAMPAGDITGIRISDDESVMVFTVNSSKSPNNLFSYTFDNQQPKQLTNTMNPNIDQDDLVEGEVVRYKSFDGMEIPALLYKPKGIKEGEKRPAVLWIHGGPGGQTRLTYSPLMQYVINHGYVLLAVNNRGSSGYGKTFFAADDQKHGDADLKDCIEAKSFLASTGYVDENKIGIMGGSYGGYMVLAGLAFAPEEFAVGVDIFGVANWLRTLQSIPPWWESFRVALYKEMGNPKTDSAALYNKSPLFFAHQIKRPLIVLQGANDPRVLKVESDEIVAAVKKNNVPVEYVVFPDEGHGFVKKENEIKGYRAILTFLDTHLKGAPGGQSGSSGQ</sequence>
<accession>A0ABW5CWZ9</accession>
<dbReference type="Pfam" id="PF02897">
    <property type="entry name" value="Peptidase_S9_N"/>
    <property type="match status" value="1"/>
</dbReference>
<dbReference type="Gene3D" id="3.40.50.1820">
    <property type="entry name" value="alpha/beta hydrolase"/>
    <property type="match status" value="1"/>
</dbReference>
<organism evidence="12 13">
    <name type="scientific">Pontibacter ruber</name>
    <dbReference type="NCBI Taxonomy" id="1343895"/>
    <lineage>
        <taxon>Bacteria</taxon>
        <taxon>Pseudomonadati</taxon>
        <taxon>Bacteroidota</taxon>
        <taxon>Cytophagia</taxon>
        <taxon>Cytophagales</taxon>
        <taxon>Hymenobacteraceae</taxon>
        <taxon>Pontibacter</taxon>
    </lineage>
</organism>
<dbReference type="PROSITE" id="PS00708">
    <property type="entry name" value="PRO_ENDOPEP_SER"/>
    <property type="match status" value="1"/>
</dbReference>
<evidence type="ECO:0000256" key="2">
    <source>
        <dbReference type="ARBA" id="ARBA00022670"/>
    </source>
</evidence>
<comment type="function">
    <text evidence="8">This enzyme catalyzes the hydrolysis of the N-terminal peptide bond of an N-acetylated peptide to generate an N-acetylated amino acid and a peptide with a free N-terminus. It preferentially cleaves off Ac-Ala, Ac-Met and Ac-Ser. Also, involved in the degradation of oxidized and glycated proteins.</text>
</comment>
<dbReference type="RefSeq" id="WP_250428649.1">
    <property type="nucleotide sequence ID" value="NZ_JALPRR010000001.1"/>
</dbReference>
<dbReference type="InterPro" id="IPR029058">
    <property type="entry name" value="AB_hydrolase_fold"/>
</dbReference>
<evidence type="ECO:0000313" key="12">
    <source>
        <dbReference type="EMBL" id="MFD2246872.1"/>
    </source>
</evidence>
<dbReference type="Pfam" id="PF00326">
    <property type="entry name" value="Peptidase_S9"/>
    <property type="match status" value="1"/>
</dbReference>
<dbReference type="SUPFAM" id="SSF53474">
    <property type="entry name" value="alpha/beta-Hydrolases"/>
    <property type="match status" value="1"/>
</dbReference>
<keyword evidence="5" id="KW-0007">Acetylation</keyword>
<protein>
    <recommendedName>
        <fullName evidence="7">Acyl-peptide hydrolase</fullName>
    </recommendedName>
    <alternativeName>
        <fullName evidence="6">Acylaminoacyl-peptidase</fullName>
    </alternativeName>
</protein>
<evidence type="ECO:0000256" key="7">
    <source>
        <dbReference type="ARBA" id="ARBA00032596"/>
    </source>
</evidence>
<dbReference type="InterPro" id="IPR002470">
    <property type="entry name" value="Peptidase_S9A"/>
</dbReference>
<evidence type="ECO:0000256" key="3">
    <source>
        <dbReference type="ARBA" id="ARBA00022801"/>
    </source>
</evidence>
<keyword evidence="9" id="KW-0732">Signal</keyword>
<dbReference type="EMBL" id="JBHUIM010000001">
    <property type="protein sequence ID" value="MFD2246872.1"/>
    <property type="molecule type" value="Genomic_DNA"/>
</dbReference>
<comment type="similarity">
    <text evidence="1">Belongs to the peptidase S9A family.</text>
</comment>
<evidence type="ECO:0000259" key="10">
    <source>
        <dbReference type="Pfam" id="PF00326"/>
    </source>
</evidence>